<evidence type="ECO:0000313" key="1">
    <source>
        <dbReference type="EMBL" id="BAU52848.1"/>
    </source>
</evidence>
<accession>A0A110B417</accession>
<proteinExistence type="predicted"/>
<name>A0A110B417_9SPHI</name>
<dbReference type="RefSeq" id="WP_096350120.1">
    <property type="nucleotide sequence ID" value="NZ_AP017313.1"/>
</dbReference>
<reference evidence="1 2" key="1">
    <citation type="submission" date="2015-12" db="EMBL/GenBank/DDBJ databases">
        <title>Genome sequence of Mucilaginibacter gotjawali.</title>
        <authorList>
            <person name="Lee J.S."/>
            <person name="Lee K.C."/>
            <person name="Kim K.K."/>
            <person name="Lee B.W."/>
        </authorList>
    </citation>
    <scope>NUCLEOTIDE SEQUENCE [LARGE SCALE GENOMIC DNA]</scope>
    <source>
        <strain evidence="1 2">SA3-7</strain>
    </source>
</reference>
<organism evidence="1 2">
    <name type="scientific">Mucilaginibacter gotjawali</name>
    <dbReference type="NCBI Taxonomy" id="1550579"/>
    <lineage>
        <taxon>Bacteria</taxon>
        <taxon>Pseudomonadati</taxon>
        <taxon>Bacteroidota</taxon>
        <taxon>Sphingobacteriia</taxon>
        <taxon>Sphingobacteriales</taxon>
        <taxon>Sphingobacteriaceae</taxon>
        <taxon>Mucilaginibacter</taxon>
    </lineage>
</organism>
<keyword evidence="2" id="KW-1185">Reference proteome</keyword>
<dbReference type="AlphaFoldDB" id="A0A110B417"/>
<protein>
    <submittedName>
        <fullName evidence="1">Uncharacterized protein</fullName>
    </submittedName>
</protein>
<sequence length="69" mass="7930">MAIYVIHPTDEQEKFLMAFLEDSEIPFVKDDEGPLPQHVLDGIAQGQADIEAGRFITYDEFKKRMKSTK</sequence>
<dbReference type="Proteomes" id="UP000218263">
    <property type="component" value="Chromosome"/>
</dbReference>
<dbReference type="OrthoDB" id="770886at2"/>
<evidence type="ECO:0000313" key="2">
    <source>
        <dbReference type="Proteomes" id="UP000218263"/>
    </source>
</evidence>
<dbReference type="KEGG" id="mgot:MgSA37_01012"/>
<dbReference type="EMBL" id="AP017313">
    <property type="protein sequence ID" value="BAU52848.1"/>
    <property type="molecule type" value="Genomic_DNA"/>
</dbReference>
<gene>
    <name evidence="1" type="ORF">MgSA37_01012</name>
</gene>